<reference evidence="4" key="2">
    <citation type="submission" date="2020-11" db="EMBL/GenBank/DDBJ databases">
        <authorList>
            <consortium name="DOE Joint Genome Institute"/>
            <person name="Kuo A."/>
            <person name="Miyauchi S."/>
            <person name="Kiss E."/>
            <person name="Drula E."/>
            <person name="Kohler A."/>
            <person name="Sanchez-Garcia M."/>
            <person name="Andreopoulos B."/>
            <person name="Barry K.W."/>
            <person name="Bonito G."/>
            <person name="Buee M."/>
            <person name="Carver A."/>
            <person name="Chen C."/>
            <person name="Cichocki N."/>
            <person name="Clum A."/>
            <person name="Culley D."/>
            <person name="Crous P.W."/>
            <person name="Fauchery L."/>
            <person name="Girlanda M."/>
            <person name="Hayes R."/>
            <person name="Keri Z."/>
            <person name="Labutti K."/>
            <person name="Lipzen A."/>
            <person name="Lombard V."/>
            <person name="Magnuson J."/>
            <person name="Maillard F."/>
            <person name="Morin E."/>
            <person name="Murat C."/>
            <person name="Nolan M."/>
            <person name="Ohm R."/>
            <person name="Pangilinan J."/>
            <person name="Pereira M."/>
            <person name="Perotto S."/>
            <person name="Peter M."/>
            <person name="Riley R."/>
            <person name="Sitrit Y."/>
            <person name="Stielow B."/>
            <person name="Szollosi G."/>
            <person name="Zifcakova L."/>
            <person name="Stursova M."/>
            <person name="Spatafora J.W."/>
            <person name="Tedersoo L."/>
            <person name="Vaario L.-M."/>
            <person name="Yamada A."/>
            <person name="Yan M."/>
            <person name="Wang P."/>
            <person name="Xu J."/>
            <person name="Bruns T."/>
            <person name="Baldrian P."/>
            <person name="Vilgalys R."/>
            <person name="Henrissat B."/>
            <person name="Grigoriev I.V."/>
            <person name="Hibbett D."/>
            <person name="Nagy L.G."/>
            <person name="Martin F.M."/>
        </authorList>
    </citation>
    <scope>NUCLEOTIDE SEQUENCE</scope>
    <source>
        <strain evidence="4">UH-Tt-Lm1</strain>
    </source>
</reference>
<proteinExistence type="inferred from homology"/>
<comment type="caution">
    <text evidence="4">The sequence shown here is derived from an EMBL/GenBank/DDBJ whole genome shotgun (WGS) entry which is preliminary data.</text>
</comment>
<keyword evidence="5" id="KW-1185">Reference proteome</keyword>
<dbReference type="OrthoDB" id="440160at2759"/>
<sequence length="268" mass="31120">MLLSAFLIPLFTLIILRPYASNSFLWRSKKVLLVTAHPDDEALFFSPTLLAVPRGVQVFSLCLSYGDSEGLGHVRKEEFHRAMDVLKVPQSRRWILNHPLLQDDIKMMWEPNVIATQVEPYVTDYGIDTILTFDEHGVSSHPNHISVIRGIRHMLDTKLFAKVPIVYTLSTTSLLQKYTGVFGGVFARLNLWRKLLVQEFPIVNWFVSKERTPIFVSSAEQYVTGLSAMKQHRSQMVWFRWLNVTFSRYMWVNEWKEVDMFQAAKARI</sequence>
<protein>
    <recommendedName>
        <fullName evidence="2">N-acetylglucosaminylphosphatidylinositol deacetylase</fullName>
        <ecNumber evidence="2">3.5.1.89</ecNumber>
    </recommendedName>
</protein>
<dbReference type="PANTHER" id="PTHR12993:SF11">
    <property type="entry name" value="N-ACETYLGLUCOSAMINYL-PHOSPHATIDYLINOSITOL DE-N-ACETYLASE"/>
    <property type="match status" value="1"/>
</dbReference>
<dbReference type="InterPro" id="IPR024078">
    <property type="entry name" value="LmbE-like_dom_sf"/>
</dbReference>
<dbReference type="AlphaFoldDB" id="A0A9P6HIS9"/>
<dbReference type="EC" id="3.5.1.89" evidence="2"/>
<evidence type="ECO:0000256" key="2">
    <source>
        <dbReference type="ARBA" id="ARBA00012176"/>
    </source>
</evidence>
<comment type="similarity">
    <text evidence="1">Belongs to the PIGL family.</text>
</comment>
<gene>
    <name evidence="4" type="ORF">BJ322DRAFT_591320</name>
</gene>
<dbReference type="GO" id="GO:0000225">
    <property type="term" value="F:N-acetylglucosaminylphosphatidylinositol deacetylase activity"/>
    <property type="evidence" value="ECO:0007669"/>
    <property type="project" value="UniProtKB-EC"/>
</dbReference>
<evidence type="ECO:0000313" key="5">
    <source>
        <dbReference type="Proteomes" id="UP000736335"/>
    </source>
</evidence>
<evidence type="ECO:0000313" key="4">
    <source>
        <dbReference type="EMBL" id="KAF9787930.1"/>
    </source>
</evidence>
<dbReference type="GO" id="GO:0005783">
    <property type="term" value="C:endoplasmic reticulum"/>
    <property type="evidence" value="ECO:0007669"/>
    <property type="project" value="TreeGrafter"/>
</dbReference>
<name>A0A9P6HIS9_9AGAM</name>
<dbReference type="Pfam" id="PF02585">
    <property type="entry name" value="PIG-L"/>
    <property type="match status" value="1"/>
</dbReference>
<evidence type="ECO:0000256" key="1">
    <source>
        <dbReference type="ARBA" id="ARBA00006066"/>
    </source>
</evidence>
<accession>A0A9P6HIS9</accession>
<dbReference type="InterPro" id="IPR003737">
    <property type="entry name" value="GlcNAc_PI_deacetylase-related"/>
</dbReference>
<organism evidence="4 5">
    <name type="scientific">Thelephora terrestris</name>
    <dbReference type="NCBI Taxonomy" id="56493"/>
    <lineage>
        <taxon>Eukaryota</taxon>
        <taxon>Fungi</taxon>
        <taxon>Dikarya</taxon>
        <taxon>Basidiomycota</taxon>
        <taxon>Agaricomycotina</taxon>
        <taxon>Agaricomycetes</taxon>
        <taxon>Thelephorales</taxon>
        <taxon>Thelephoraceae</taxon>
        <taxon>Thelephora</taxon>
    </lineage>
</organism>
<dbReference type="PANTHER" id="PTHR12993">
    <property type="entry name" value="N-ACETYLGLUCOSAMINYL-PHOSPHATIDYLINOSITOL DE-N-ACETYLASE-RELATED"/>
    <property type="match status" value="1"/>
</dbReference>
<keyword evidence="3" id="KW-0732">Signal</keyword>
<dbReference type="Gene3D" id="3.40.50.10320">
    <property type="entry name" value="LmbE-like"/>
    <property type="match status" value="1"/>
</dbReference>
<reference evidence="4" key="1">
    <citation type="journal article" date="2020" name="Nat. Commun.">
        <title>Large-scale genome sequencing of mycorrhizal fungi provides insights into the early evolution of symbiotic traits.</title>
        <authorList>
            <person name="Miyauchi S."/>
            <person name="Kiss E."/>
            <person name="Kuo A."/>
            <person name="Drula E."/>
            <person name="Kohler A."/>
            <person name="Sanchez-Garcia M."/>
            <person name="Morin E."/>
            <person name="Andreopoulos B."/>
            <person name="Barry K.W."/>
            <person name="Bonito G."/>
            <person name="Buee M."/>
            <person name="Carver A."/>
            <person name="Chen C."/>
            <person name="Cichocki N."/>
            <person name="Clum A."/>
            <person name="Culley D."/>
            <person name="Crous P.W."/>
            <person name="Fauchery L."/>
            <person name="Girlanda M."/>
            <person name="Hayes R.D."/>
            <person name="Keri Z."/>
            <person name="LaButti K."/>
            <person name="Lipzen A."/>
            <person name="Lombard V."/>
            <person name="Magnuson J."/>
            <person name="Maillard F."/>
            <person name="Murat C."/>
            <person name="Nolan M."/>
            <person name="Ohm R.A."/>
            <person name="Pangilinan J."/>
            <person name="Pereira M.F."/>
            <person name="Perotto S."/>
            <person name="Peter M."/>
            <person name="Pfister S."/>
            <person name="Riley R."/>
            <person name="Sitrit Y."/>
            <person name="Stielow J.B."/>
            <person name="Szollosi G."/>
            <person name="Zifcakova L."/>
            <person name="Stursova M."/>
            <person name="Spatafora J.W."/>
            <person name="Tedersoo L."/>
            <person name="Vaario L.M."/>
            <person name="Yamada A."/>
            <person name="Yan M."/>
            <person name="Wang P."/>
            <person name="Xu J."/>
            <person name="Bruns T."/>
            <person name="Baldrian P."/>
            <person name="Vilgalys R."/>
            <person name="Dunand C."/>
            <person name="Henrissat B."/>
            <person name="Grigoriev I.V."/>
            <person name="Hibbett D."/>
            <person name="Nagy L.G."/>
            <person name="Martin F.M."/>
        </authorList>
    </citation>
    <scope>NUCLEOTIDE SEQUENCE</scope>
    <source>
        <strain evidence="4">UH-Tt-Lm1</strain>
    </source>
</reference>
<feature type="chain" id="PRO_5040514037" description="N-acetylglucosaminylphosphatidylinositol deacetylase" evidence="3">
    <location>
        <begin position="22"/>
        <end position="268"/>
    </location>
</feature>
<dbReference type="SUPFAM" id="SSF102588">
    <property type="entry name" value="LmbE-like"/>
    <property type="match status" value="1"/>
</dbReference>
<dbReference type="Proteomes" id="UP000736335">
    <property type="component" value="Unassembled WGS sequence"/>
</dbReference>
<evidence type="ECO:0000256" key="3">
    <source>
        <dbReference type="SAM" id="SignalP"/>
    </source>
</evidence>
<feature type="signal peptide" evidence="3">
    <location>
        <begin position="1"/>
        <end position="21"/>
    </location>
</feature>
<dbReference type="EMBL" id="WIUZ02000004">
    <property type="protein sequence ID" value="KAF9787930.1"/>
    <property type="molecule type" value="Genomic_DNA"/>
</dbReference>